<protein>
    <recommendedName>
        <fullName evidence="4">Adrenomedullin</fullName>
    </recommendedName>
</protein>
<gene>
    <name evidence="2" type="ORF">DNTS_030341</name>
</gene>
<evidence type="ECO:0000313" key="2">
    <source>
        <dbReference type="EMBL" id="TRY98463.1"/>
    </source>
</evidence>
<dbReference type="GO" id="GO:0005179">
    <property type="term" value="F:hormone activity"/>
    <property type="evidence" value="ECO:0007669"/>
    <property type="project" value="InterPro"/>
</dbReference>
<evidence type="ECO:0000313" key="3">
    <source>
        <dbReference type="Proteomes" id="UP000316079"/>
    </source>
</evidence>
<evidence type="ECO:0000256" key="1">
    <source>
        <dbReference type="SAM" id="MobiDB-lite"/>
    </source>
</evidence>
<comment type="caution">
    <text evidence="2">The sequence shown here is derived from an EMBL/GenBank/DDBJ whole genome shotgun (WGS) entry which is preliminary data.</text>
</comment>
<dbReference type="EMBL" id="SRMA01025163">
    <property type="protein sequence ID" value="TRY98463.1"/>
    <property type="molecule type" value="Genomic_DNA"/>
</dbReference>
<organism evidence="2 3">
    <name type="scientific">Danionella cerebrum</name>
    <dbReference type="NCBI Taxonomy" id="2873325"/>
    <lineage>
        <taxon>Eukaryota</taxon>
        <taxon>Metazoa</taxon>
        <taxon>Chordata</taxon>
        <taxon>Craniata</taxon>
        <taxon>Vertebrata</taxon>
        <taxon>Euteleostomi</taxon>
        <taxon>Actinopterygii</taxon>
        <taxon>Neopterygii</taxon>
        <taxon>Teleostei</taxon>
        <taxon>Ostariophysi</taxon>
        <taxon>Cypriniformes</taxon>
        <taxon>Danionidae</taxon>
        <taxon>Danioninae</taxon>
        <taxon>Danionella</taxon>
    </lineage>
</organism>
<keyword evidence="3" id="KW-1185">Reference proteome</keyword>
<feature type="compositionally biased region" description="Polar residues" evidence="1">
    <location>
        <begin position="165"/>
        <end position="178"/>
    </location>
</feature>
<name>A0A553R8I1_9TELE</name>
<dbReference type="Pfam" id="PF00214">
    <property type="entry name" value="Calc_CGRP_IAPP"/>
    <property type="match status" value="1"/>
</dbReference>
<dbReference type="Proteomes" id="UP000316079">
    <property type="component" value="Unassembled WGS sequence"/>
</dbReference>
<dbReference type="STRING" id="623744.A0A553R8I1"/>
<accession>A0A553R8I1</accession>
<dbReference type="OrthoDB" id="8854792at2759"/>
<dbReference type="GO" id="GO:0005576">
    <property type="term" value="C:extracellular region"/>
    <property type="evidence" value="ECO:0007669"/>
    <property type="project" value="InterPro"/>
</dbReference>
<feature type="region of interest" description="Disordered" evidence="1">
    <location>
        <begin position="164"/>
        <end position="184"/>
    </location>
</feature>
<evidence type="ECO:0008006" key="4">
    <source>
        <dbReference type="Google" id="ProtNLM"/>
    </source>
</evidence>
<dbReference type="AlphaFoldDB" id="A0A553R8I1"/>
<sequence>MDFRQCMYHLKTEAAEEAPKVHALMLGGSLSFFRSVELFLRIDGRGKRTSPISSVQARSSHYGGGCFAVTDLTDEDGYTSETNSQIERLSPVKVIERSEVTTFLGSGTESRSLAKTDIRDDPGPGFPALLLISLHKKRVRRATPRGCQLGTCQVHNLVNKLYRMGQSNGKDPSKNANDPTGYGR</sequence>
<dbReference type="InterPro" id="IPR021116">
    <property type="entry name" value="Calcitonin/adrenomedullin"/>
</dbReference>
<reference evidence="2 3" key="1">
    <citation type="journal article" date="2019" name="Sci. Data">
        <title>Hybrid genome assembly and annotation of Danionella translucida.</title>
        <authorList>
            <person name="Kadobianskyi M."/>
            <person name="Schulze L."/>
            <person name="Schuelke M."/>
            <person name="Judkewitz B."/>
        </authorList>
    </citation>
    <scope>NUCLEOTIDE SEQUENCE [LARGE SCALE GENOMIC DNA]</scope>
    <source>
        <strain evidence="2 3">Bolton</strain>
    </source>
</reference>
<proteinExistence type="predicted"/>